<dbReference type="EMBL" id="ATBP01002055">
    <property type="protein sequence ID" value="ETR66335.1"/>
    <property type="molecule type" value="Genomic_DNA"/>
</dbReference>
<evidence type="ECO:0000313" key="2">
    <source>
        <dbReference type="EMBL" id="ETR66335.1"/>
    </source>
</evidence>
<keyword evidence="1" id="KW-0472">Membrane</keyword>
<feature type="transmembrane region" description="Helical" evidence="1">
    <location>
        <begin position="80"/>
        <end position="100"/>
    </location>
</feature>
<protein>
    <submittedName>
        <fullName evidence="2">Uncharacterized protein</fullName>
    </submittedName>
</protein>
<keyword evidence="1" id="KW-1133">Transmembrane helix</keyword>
<evidence type="ECO:0000313" key="3">
    <source>
        <dbReference type="Proteomes" id="UP000189670"/>
    </source>
</evidence>
<keyword evidence="1" id="KW-0812">Transmembrane</keyword>
<dbReference type="AlphaFoldDB" id="A0A1V1NUU6"/>
<proteinExistence type="predicted"/>
<sequence>MIWHPATILVMQWTYAAIISLLARPMMMIWEPTAVQHIFTSEMPMAGSSWKNSLPAMVPLMIVLDTMLPYQAIMPLSARIMMIFLIPIPVQPMFSNAWVTDGMRRHTSIQVIAQKMIISQFQWIFTIITQLSAHIMKITITRIRDLLIFLNEAAQPGHKWLKSWPMIGHPAIILAVQLPYMVIMPLWVLDMMMTKAATAVQPIFLNAMAHPGHRKPNSLHLMACPAIILEIPQSIFMKILPLWAHITTTAMVRTVAQSTFINVMAAPGTIMKKLLPTMAQMATILVTKSVCQANMPL</sequence>
<gene>
    <name evidence="2" type="ORF">OMM_05703</name>
</gene>
<feature type="transmembrane region" description="Helical" evidence="1">
    <location>
        <begin position="167"/>
        <end position="189"/>
    </location>
</feature>
<accession>A0A1V1NUU6</accession>
<name>A0A1V1NUU6_9BACT</name>
<evidence type="ECO:0000256" key="1">
    <source>
        <dbReference type="SAM" id="Phobius"/>
    </source>
</evidence>
<organism evidence="2 3">
    <name type="scientific">Candidatus Magnetoglobus multicellularis str. Araruama</name>
    <dbReference type="NCBI Taxonomy" id="890399"/>
    <lineage>
        <taxon>Bacteria</taxon>
        <taxon>Pseudomonadati</taxon>
        <taxon>Thermodesulfobacteriota</taxon>
        <taxon>Desulfobacteria</taxon>
        <taxon>Desulfobacterales</taxon>
        <taxon>Desulfobacteraceae</taxon>
        <taxon>Candidatus Magnetoglobus</taxon>
    </lineage>
</organism>
<reference evidence="3" key="1">
    <citation type="submission" date="2012-11" db="EMBL/GenBank/DDBJ databases">
        <authorList>
            <person name="Lucero-Rivera Y.E."/>
            <person name="Tovar-Ramirez D."/>
        </authorList>
    </citation>
    <scope>NUCLEOTIDE SEQUENCE [LARGE SCALE GENOMIC DNA]</scope>
    <source>
        <strain evidence="3">Araruama</strain>
    </source>
</reference>
<dbReference type="Proteomes" id="UP000189670">
    <property type="component" value="Unassembled WGS sequence"/>
</dbReference>
<comment type="caution">
    <text evidence="2">The sequence shown here is derived from an EMBL/GenBank/DDBJ whole genome shotgun (WGS) entry which is preliminary data.</text>
</comment>
<feature type="transmembrane region" description="Helical" evidence="1">
    <location>
        <begin position="121"/>
        <end position="140"/>
    </location>
</feature>
<feature type="transmembrane region" description="Helical" evidence="1">
    <location>
        <begin position="6"/>
        <end position="23"/>
    </location>
</feature>